<feature type="transmembrane region" description="Helical" evidence="1">
    <location>
        <begin position="36"/>
        <end position="56"/>
    </location>
</feature>
<accession>A0AAV4ZRJ7</accession>
<keyword evidence="1" id="KW-1133">Transmembrane helix</keyword>
<dbReference type="EMBL" id="BPQO01000020">
    <property type="protein sequence ID" value="GJD90625.1"/>
    <property type="molecule type" value="Genomic_DNA"/>
</dbReference>
<proteinExistence type="predicted"/>
<keyword evidence="1" id="KW-0812">Transmembrane</keyword>
<comment type="caution">
    <text evidence="2">The sequence shown here is derived from an EMBL/GenBank/DDBJ whole genome shotgun (WGS) entry which is preliminary data.</text>
</comment>
<protein>
    <submittedName>
        <fullName evidence="2">Uncharacterized protein</fullName>
    </submittedName>
</protein>
<feature type="transmembrane region" description="Helical" evidence="1">
    <location>
        <begin position="12"/>
        <end position="30"/>
    </location>
</feature>
<name>A0AAV4ZRJ7_9HYPH</name>
<reference evidence="2" key="1">
    <citation type="journal article" date="2016" name="Front. Microbiol.">
        <title>Genome Sequence of the Piezophilic, Mesophilic Sulfate-Reducing Bacterium Desulfovibrio indicus J2T.</title>
        <authorList>
            <person name="Cao J."/>
            <person name="Maignien L."/>
            <person name="Shao Z."/>
            <person name="Alain K."/>
            <person name="Jebbar M."/>
        </authorList>
    </citation>
    <scope>NUCLEOTIDE SEQUENCE</scope>
    <source>
        <strain evidence="2">DSM 16372</strain>
    </source>
</reference>
<keyword evidence="1" id="KW-0472">Membrane</keyword>
<dbReference type="AlphaFoldDB" id="A0AAV4ZRJ7"/>
<gene>
    <name evidence="2" type="ORF">BHAOGJBA_4167</name>
</gene>
<dbReference type="Proteomes" id="UP001055247">
    <property type="component" value="Unassembled WGS sequence"/>
</dbReference>
<reference evidence="2" key="2">
    <citation type="submission" date="2021-08" db="EMBL/GenBank/DDBJ databases">
        <authorList>
            <person name="Tani A."/>
            <person name="Ola A."/>
            <person name="Ogura Y."/>
            <person name="Katsura K."/>
            <person name="Hayashi T."/>
        </authorList>
    </citation>
    <scope>NUCLEOTIDE SEQUENCE</scope>
    <source>
        <strain evidence="2">DSM 16372</strain>
    </source>
</reference>
<organism evidence="2 3">
    <name type="scientific">Methylobacterium hispanicum</name>
    <dbReference type="NCBI Taxonomy" id="270350"/>
    <lineage>
        <taxon>Bacteria</taxon>
        <taxon>Pseudomonadati</taxon>
        <taxon>Pseudomonadota</taxon>
        <taxon>Alphaproteobacteria</taxon>
        <taxon>Hyphomicrobiales</taxon>
        <taxon>Methylobacteriaceae</taxon>
        <taxon>Methylobacterium</taxon>
    </lineage>
</organism>
<evidence type="ECO:0000256" key="1">
    <source>
        <dbReference type="SAM" id="Phobius"/>
    </source>
</evidence>
<evidence type="ECO:0000313" key="2">
    <source>
        <dbReference type="EMBL" id="GJD90625.1"/>
    </source>
</evidence>
<evidence type="ECO:0000313" key="3">
    <source>
        <dbReference type="Proteomes" id="UP001055247"/>
    </source>
</evidence>
<sequence>MPRKSNFMPKNEICEIAIGIVLGFAAAKVLELAFTLAAFILILAAYGVIELAQYVGRALGAW</sequence>
<keyword evidence="3" id="KW-1185">Reference proteome</keyword>